<keyword evidence="1" id="KW-0560">Oxidoreductase</keyword>
<dbReference type="SUPFAM" id="SSF51905">
    <property type="entry name" value="FAD/NAD(P)-binding domain"/>
    <property type="match status" value="1"/>
</dbReference>
<gene>
    <name evidence="2" type="ORF">G7Z17_g4525</name>
</gene>
<dbReference type="EMBL" id="JAANBB010000066">
    <property type="protein sequence ID" value="KAF7552096.1"/>
    <property type="molecule type" value="Genomic_DNA"/>
</dbReference>
<evidence type="ECO:0000256" key="1">
    <source>
        <dbReference type="ARBA" id="ARBA00023002"/>
    </source>
</evidence>
<dbReference type="PANTHER" id="PTHR43539">
    <property type="entry name" value="FLAVIN-BINDING MONOOXYGENASE-LIKE PROTEIN (AFU_ORTHOLOGUE AFUA_4G09220)"/>
    <property type="match status" value="1"/>
</dbReference>
<proteinExistence type="predicted"/>
<accession>A0A9P5HGN2</accession>
<dbReference type="PANTHER" id="PTHR43539:SF68">
    <property type="entry name" value="FLAVIN-BINDING MONOOXYGENASE-LIKE PROTEIN (AFU_ORTHOLOGUE AFUA_4G09220)"/>
    <property type="match status" value="1"/>
</dbReference>
<dbReference type="AlphaFoldDB" id="A0A9P5HGN2"/>
<evidence type="ECO:0000313" key="2">
    <source>
        <dbReference type="EMBL" id="KAF7552096.1"/>
    </source>
</evidence>
<comment type="caution">
    <text evidence="2">The sequence shown here is derived from an EMBL/GenBank/DDBJ whole genome shotgun (WGS) entry which is preliminary data.</text>
</comment>
<dbReference type="Proteomes" id="UP000722485">
    <property type="component" value="Unassembled WGS sequence"/>
</dbReference>
<evidence type="ECO:0000313" key="3">
    <source>
        <dbReference type="Proteomes" id="UP000722485"/>
    </source>
</evidence>
<dbReference type="InterPro" id="IPR036188">
    <property type="entry name" value="FAD/NAD-bd_sf"/>
</dbReference>
<keyword evidence="3" id="KW-1185">Reference proteome</keyword>
<dbReference type="GO" id="GO:0004497">
    <property type="term" value="F:monooxygenase activity"/>
    <property type="evidence" value="ECO:0007669"/>
    <property type="project" value="TreeGrafter"/>
</dbReference>
<dbReference type="InterPro" id="IPR050982">
    <property type="entry name" value="Auxin_biosynth/cation_transpt"/>
</dbReference>
<name>A0A9P5HGN2_9HYPO</name>
<dbReference type="Gene3D" id="3.50.50.60">
    <property type="entry name" value="FAD/NAD(P)-binding domain"/>
    <property type="match status" value="1"/>
</dbReference>
<sequence length="449" mass="49608">MWSLPKLPCELPKATIPDFVDLKPLVEYFQSAFDDLQEEHFVKGAIWRDIFAMTGTTRTFYTSSSVAAAWQATASTHSPSKFVIAEKARVVRAGPSAWVEISFTFETSGAPATTDYGYISVVPEPDGKWRIWLMRTILEQLKFHPDVDILQPVNETLASPETVGVNGTNGIHHHPQENGATATHAGEADGERYFDCVIIGGGQAGLSVGGRLKALGVSYVILETHENVGDNWKTRYDSTKLHTVREFAHLPFDRTFPSTYREFLTKDDLASGYHNWANKYDIDVFRGITLHSAHDVADDMLQAGLASVTMMWYQLNITGKPMIIKMKSDSLPVRYTEDGLECANGDHIQADVVVFATGFVGNLRVVVQKLFGSDVASQVDDFWGLDDEGEVKGAFKPSGHPAFWYHGGAVGQARYMSRFIALQIKAKLLGTPLPLYSSTPSRNVPLGLK</sequence>
<protein>
    <recommendedName>
        <fullName evidence="4">Flavin-containing monooxygenase</fullName>
    </recommendedName>
</protein>
<organism evidence="2 3">
    <name type="scientific">Cylindrodendrum hubeiense</name>
    <dbReference type="NCBI Taxonomy" id="595255"/>
    <lineage>
        <taxon>Eukaryota</taxon>
        <taxon>Fungi</taxon>
        <taxon>Dikarya</taxon>
        <taxon>Ascomycota</taxon>
        <taxon>Pezizomycotina</taxon>
        <taxon>Sordariomycetes</taxon>
        <taxon>Hypocreomycetidae</taxon>
        <taxon>Hypocreales</taxon>
        <taxon>Nectriaceae</taxon>
        <taxon>Cylindrodendrum</taxon>
    </lineage>
</organism>
<reference evidence="2" key="1">
    <citation type="submission" date="2020-03" db="EMBL/GenBank/DDBJ databases">
        <title>Draft Genome Sequence of Cylindrodendrum hubeiense.</title>
        <authorList>
            <person name="Buettner E."/>
            <person name="Kellner H."/>
        </authorList>
    </citation>
    <scope>NUCLEOTIDE SEQUENCE</scope>
    <source>
        <strain evidence="2">IHI 201604</strain>
    </source>
</reference>
<dbReference type="OrthoDB" id="74360at2759"/>
<dbReference type="GO" id="GO:0050660">
    <property type="term" value="F:flavin adenine dinucleotide binding"/>
    <property type="evidence" value="ECO:0007669"/>
    <property type="project" value="TreeGrafter"/>
</dbReference>
<evidence type="ECO:0008006" key="4">
    <source>
        <dbReference type="Google" id="ProtNLM"/>
    </source>
</evidence>